<evidence type="ECO:0000256" key="8">
    <source>
        <dbReference type="PIRSR" id="PIRSR001100-1"/>
    </source>
</evidence>
<keyword evidence="4" id="KW-1015">Disulfide bond</keyword>
<feature type="compositionally biased region" description="Gly residues" evidence="12">
    <location>
        <begin position="147"/>
        <end position="161"/>
    </location>
</feature>
<reference evidence="14 15" key="1">
    <citation type="journal article" date="2010" name="J. Bacteriol.">
        <title>Biochemical characterization of a novel indole prenyltransferase from Streptomyces sp. SN-593.</title>
        <authorList>
            <person name="Takahashi S."/>
            <person name="Takagi H."/>
            <person name="Toyoda A."/>
            <person name="Uramoto M."/>
            <person name="Nogawa T."/>
            <person name="Ueki M."/>
            <person name="Sakaki Y."/>
            <person name="Osada H."/>
        </authorList>
    </citation>
    <scope>NUCLEOTIDE SEQUENCE [LARGE SCALE GENOMIC DNA]</scope>
    <source>
        <strain evidence="14 15">SN-593</strain>
    </source>
</reference>
<dbReference type="PIRSF" id="PIRSF001100">
    <property type="entry name" value="Beta_cellobiohydrolase"/>
    <property type="match status" value="1"/>
</dbReference>
<evidence type="ECO:0000256" key="6">
    <source>
        <dbReference type="ARBA" id="ARBA00023295"/>
    </source>
</evidence>
<dbReference type="InterPro" id="IPR008965">
    <property type="entry name" value="CBM2/CBM3_carb-bd_dom_sf"/>
</dbReference>
<feature type="binding site" evidence="9">
    <location>
        <position position="212"/>
    </location>
    <ligand>
        <name>substrate</name>
    </ligand>
</feature>
<keyword evidence="1 11" id="KW-0732">Signal</keyword>
<feature type="active site" evidence="10">
    <location>
        <position position="255"/>
    </location>
</feature>
<feature type="binding site" evidence="9">
    <location>
        <position position="358"/>
    </location>
    <ligand>
        <name>substrate</name>
    </ligand>
</feature>
<feature type="binding site" evidence="9">
    <location>
        <position position="520"/>
    </location>
    <ligand>
        <name>substrate</name>
    </ligand>
</feature>
<dbReference type="Pfam" id="PF00553">
    <property type="entry name" value="CBM_2"/>
    <property type="match status" value="1"/>
</dbReference>
<sequence>MIRRRTAALAAGALVVTSGAVAAALSTPTAEAASSACSVAYTVSSQWDSGFTASVTVTNNGAATTSWKLGWSFAGNQKVTQGWSADISQTGAAVTASSLSYNGTLATGGNVNFGFNGSYSGTNAVPTAFTLNGVACGAASGGDGGTTTGGGTGGGDGGDSGGTTTPPTGGDGQRVDNPYVGAKGYVNPEWSAEASGDGGAAIADESTAVWLDRIAAIDGADGAMGLKDHLDEAVAQANGQPLTVEFVIYDLPGRDCAALASNGELGPNDLSTYETQYIDPITSIMANPAYAKLRIVNIIEPDSLPNIVTNASGEAGSTAACATMKQNGNYEKGVGYALAKLGALSNTYNYIDAGHHAWLGWDSNFVPAAQEFLKAATTSGATVHDVQGFITNTANYSATVEPNFKVTDSVNGTSVRQSKWVDWNNYVDEKSYATALRTEMVSVGFDSTIGMLIDTGRNGWGGSARPTGPGATSTVDTYVDGGRIDRRIHAGNWCNQSGAGIGERPTAAPAAGLDAYVWVKPPGESDGSSKAIANDEGKGFDQMCDPTYGGNARNGNNPTGALANSPLAGHWFSAQFHQLLQNAYPPLS</sequence>
<dbReference type="GO" id="GO:0004553">
    <property type="term" value="F:hydrolase activity, hydrolyzing O-glycosyl compounds"/>
    <property type="evidence" value="ECO:0007669"/>
    <property type="project" value="InterPro"/>
</dbReference>
<feature type="domain" description="CBM2" evidence="13">
    <location>
        <begin position="30"/>
        <end position="139"/>
    </location>
</feature>
<feature type="active site" description="Proton acceptor" evidence="8">
    <location>
        <position position="526"/>
    </location>
</feature>
<dbReference type="PROSITE" id="PS00655">
    <property type="entry name" value="GLYCOSYL_HYDROL_F6_1"/>
    <property type="match status" value="1"/>
</dbReference>
<dbReference type="KEGG" id="arev:RVR_3731"/>
<dbReference type="InterPro" id="IPR012291">
    <property type="entry name" value="CBM2_carb-bd_dom_sf"/>
</dbReference>
<organism evidence="14 15">
    <name type="scientific">Actinacidiphila reveromycinica</name>
    <dbReference type="NCBI Taxonomy" id="659352"/>
    <lineage>
        <taxon>Bacteria</taxon>
        <taxon>Bacillati</taxon>
        <taxon>Actinomycetota</taxon>
        <taxon>Actinomycetes</taxon>
        <taxon>Kitasatosporales</taxon>
        <taxon>Streptomycetaceae</taxon>
        <taxon>Actinacidiphila</taxon>
    </lineage>
</organism>
<dbReference type="GO" id="GO:0030245">
    <property type="term" value="P:cellulose catabolic process"/>
    <property type="evidence" value="ECO:0007669"/>
    <property type="project" value="UniProtKB-KW"/>
</dbReference>
<protein>
    <recommendedName>
        <fullName evidence="11">Glucanase</fullName>
        <ecNumber evidence="11">3.2.1.-</ecNumber>
    </recommendedName>
</protein>
<evidence type="ECO:0000256" key="2">
    <source>
        <dbReference type="ARBA" id="ARBA00022801"/>
    </source>
</evidence>
<dbReference type="InterPro" id="IPR016288">
    <property type="entry name" value="Beta_cellobiohydrolase"/>
</dbReference>
<evidence type="ECO:0000259" key="13">
    <source>
        <dbReference type="PROSITE" id="PS51173"/>
    </source>
</evidence>
<evidence type="ECO:0000313" key="15">
    <source>
        <dbReference type="Proteomes" id="UP000595703"/>
    </source>
</evidence>
<feature type="binding site" evidence="9">
    <location>
        <position position="210"/>
    </location>
    <ligand>
        <name>substrate</name>
    </ligand>
</feature>
<keyword evidence="2 11" id="KW-0378">Hydrolase</keyword>
<keyword evidence="5 11" id="KW-0119">Carbohydrate metabolism</keyword>
<dbReference type="InterPro" id="IPR001919">
    <property type="entry name" value="CBD2"/>
</dbReference>
<dbReference type="PANTHER" id="PTHR34876">
    <property type="match status" value="1"/>
</dbReference>
<dbReference type="AlphaFoldDB" id="A0A7U3VNM4"/>
<dbReference type="Proteomes" id="UP000595703">
    <property type="component" value="Chromosome"/>
</dbReference>
<keyword evidence="15" id="KW-1185">Reference proteome</keyword>
<evidence type="ECO:0000256" key="11">
    <source>
        <dbReference type="RuleBase" id="RU361186"/>
    </source>
</evidence>
<dbReference type="SUPFAM" id="SSF51989">
    <property type="entry name" value="Glycosyl hydrolases family 6, cellulases"/>
    <property type="match status" value="1"/>
</dbReference>
<dbReference type="PROSITE" id="PS51173">
    <property type="entry name" value="CBM2"/>
    <property type="match status" value="1"/>
</dbReference>
<keyword evidence="7 11" id="KW-0624">Polysaccharide degradation</keyword>
<evidence type="ECO:0000256" key="1">
    <source>
        <dbReference type="ARBA" id="ARBA00022729"/>
    </source>
</evidence>
<feature type="binding site" evidence="9">
    <location>
        <position position="493"/>
    </location>
    <ligand>
        <name>substrate</name>
    </ligand>
</feature>
<feature type="signal peptide" evidence="11">
    <location>
        <begin position="1"/>
        <end position="22"/>
    </location>
</feature>
<dbReference type="PRINTS" id="PR00733">
    <property type="entry name" value="GLHYDRLASE6"/>
</dbReference>
<dbReference type="EMBL" id="AP018365">
    <property type="protein sequence ID" value="BBA97805.1"/>
    <property type="molecule type" value="Genomic_DNA"/>
</dbReference>
<feature type="chain" id="PRO_5039747806" description="Glucanase" evidence="11">
    <location>
        <begin position="23"/>
        <end position="588"/>
    </location>
</feature>
<comment type="similarity">
    <text evidence="11">Belongs to the glycosyl hydrolase family 6.</text>
</comment>
<evidence type="ECO:0000256" key="5">
    <source>
        <dbReference type="ARBA" id="ARBA00023277"/>
    </source>
</evidence>
<reference evidence="14 15" key="4">
    <citation type="journal article" date="2020" name="Sci. Rep.">
        <title>beta-carboline chemical signals induce reveromycin production through a LuxR family regulator in Streptomyces sp. SN-593.</title>
        <authorList>
            <person name="Panthee S."/>
            <person name="Kito N."/>
            <person name="Hayashi T."/>
            <person name="Shimizu T."/>
            <person name="Ishikawa J."/>
            <person name="Hamamoto H."/>
            <person name="Osada H."/>
            <person name="Takahashi S."/>
        </authorList>
    </citation>
    <scope>NUCLEOTIDE SEQUENCE [LARGE SCALE GENOMIC DNA]</scope>
    <source>
        <strain evidence="14 15">SN-593</strain>
    </source>
</reference>
<evidence type="ECO:0000313" key="14">
    <source>
        <dbReference type="EMBL" id="BBA97805.1"/>
    </source>
</evidence>
<evidence type="ECO:0000256" key="10">
    <source>
        <dbReference type="PROSITE-ProRule" id="PRU10056"/>
    </source>
</evidence>
<dbReference type="GO" id="GO:0030247">
    <property type="term" value="F:polysaccharide binding"/>
    <property type="evidence" value="ECO:0007669"/>
    <property type="project" value="UniProtKB-UniRule"/>
</dbReference>
<dbReference type="Gene3D" id="2.60.40.290">
    <property type="match status" value="1"/>
</dbReference>
<evidence type="ECO:0000256" key="3">
    <source>
        <dbReference type="ARBA" id="ARBA00023001"/>
    </source>
</evidence>
<feature type="binding site" evidence="9">
    <location>
        <position position="395"/>
    </location>
    <ligand>
        <name>substrate</name>
    </ligand>
</feature>
<evidence type="ECO:0000256" key="4">
    <source>
        <dbReference type="ARBA" id="ARBA00023157"/>
    </source>
</evidence>
<dbReference type="Gene3D" id="3.20.20.40">
    <property type="entry name" value="1, 4-beta cellobiohydrolase"/>
    <property type="match status" value="1"/>
</dbReference>
<evidence type="ECO:0000256" key="7">
    <source>
        <dbReference type="ARBA" id="ARBA00023326"/>
    </source>
</evidence>
<reference evidence="14 15" key="3">
    <citation type="journal article" date="2011" name="Nat. Chem. Biol.">
        <title>Reveromycin A biosynthesis uses RevG and RevJ for stereospecific spiroacetal formation.</title>
        <authorList>
            <person name="Takahashi S."/>
            <person name="Toyoda A."/>
            <person name="Sekiyama Y."/>
            <person name="Takagi H."/>
            <person name="Nogawa T."/>
            <person name="Uramoto M."/>
            <person name="Suzuki R."/>
            <person name="Koshino H."/>
            <person name="Kumano T."/>
            <person name="Panthee S."/>
            <person name="Dairi T."/>
            <person name="Ishikawa J."/>
            <person name="Ikeda H."/>
            <person name="Sakaki Y."/>
            <person name="Osada H."/>
        </authorList>
    </citation>
    <scope>NUCLEOTIDE SEQUENCE [LARGE SCALE GENOMIC DNA]</scope>
    <source>
        <strain evidence="14 15">SN-593</strain>
    </source>
</reference>
<keyword evidence="6 11" id="KW-0326">Glycosidase</keyword>
<dbReference type="EC" id="3.2.1.-" evidence="11"/>
<dbReference type="RefSeq" id="WP_202238582.1">
    <property type="nucleotide sequence ID" value="NZ_AP018365.1"/>
</dbReference>
<feature type="binding site" evidence="9">
    <location>
        <position position="355"/>
    </location>
    <ligand>
        <name>substrate</name>
    </ligand>
</feature>
<dbReference type="SMART" id="SM00637">
    <property type="entry name" value="CBD_II"/>
    <property type="match status" value="1"/>
</dbReference>
<reference evidence="14 15" key="2">
    <citation type="journal article" date="2011" name="J. Antibiot.">
        <title>Furaquinocins I and J: novel polyketide isoprenoid hybrid compounds from Streptomyces reveromyceticus SN-593.</title>
        <authorList>
            <person name="Panthee S."/>
            <person name="Takahashi S."/>
            <person name="Takagi H."/>
            <person name="Nogawa T."/>
            <person name="Oowada E."/>
            <person name="Uramoto M."/>
            <person name="Osada H."/>
        </authorList>
    </citation>
    <scope>NUCLEOTIDE SEQUENCE [LARGE SCALE GENOMIC DNA]</scope>
    <source>
        <strain evidence="14 15">SN-593</strain>
    </source>
</reference>
<dbReference type="Pfam" id="PF01341">
    <property type="entry name" value="Glyco_hydro_6"/>
    <property type="match status" value="1"/>
</dbReference>
<evidence type="ECO:0000256" key="12">
    <source>
        <dbReference type="SAM" id="MobiDB-lite"/>
    </source>
</evidence>
<feature type="binding site" evidence="9">
    <location>
        <position position="524"/>
    </location>
    <ligand>
        <name>substrate</name>
    </ligand>
</feature>
<dbReference type="InterPro" id="IPR036434">
    <property type="entry name" value="Beta_cellobiohydrolase_sf"/>
</dbReference>
<name>A0A7U3VNM4_9ACTN</name>
<dbReference type="InterPro" id="IPR001524">
    <property type="entry name" value="Glyco_hydro_6_CS"/>
</dbReference>
<evidence type="ECO:0000256" key="9">
    <source>
        <dbReference type="PIRSR" id="PIRSR001100-2"/>
    </source>
</evidence>
<keyword evidence="3 11" id="KW-0136">Cellulose degradation</keyword>
<dbReference type="PANTHER" id="PTHR34876:SF4">
    <property type="entry name" value="1,4-BETA-D-GLUCAN CELLOBIOHYDROLASE C-RELATED"/>
    <property type="match status" value="1"/>
</dbReference>
<feature type="active site" description="Proton donor" evidence="8">
    <location>
        <position position="302"/>
    </location>
</feature>
<accession>A0A7U3VNM4</accession>
<feature type="region of interest" description="Disordered" evidence="12">
    <location>
        <begin position="147"/>
        <end position="180"/>
    </location>
</feature>
<dbReference type="SUPFAM" id="SSF49384">
    <property type="entry name" value="Carbohydrate-binding domain"/>
    <property type="match status" value="1"/>
</dbReference>
<proteinExistence type="inferred from homology"/>
<gene>
    <name evidence="14" type="ORF">RVR_3731</name>
</gene>